<feature type="domain" description="Lumazine-binding" evidence="9">
    <location>
        <begin position="1"/>
        <end position="76"/>
    </location>
</feature>
<dbReference type="EC" id="2.5.1.9" evidence="4"/>
<keyword evidence="6" id="KW-0686">Riboflavin biosynthesis</keyword>
<dbReference type="PANTHER" id="PTHR21098">
    <property type="entry name" value="RIBOFLAVIN SYNTHASE ALPHA CHAIN"/>
    <property type="match status" value="1"/>
</dbReference>
<evidence type="ECO:0000256" key="7">
    <source>
        <dbReference type="ARBA" id="ARBA00022679"/>
    </source>
</evidence>
<keyword evidence="8" id="KW-0677">Repeat</keyword>
<comment type="pathway">
    <text evidence="3">Cofactor biosynthesis; riboflavin biosynthesis; riboflavin from 2-hydroxy-3-oxobutyl phosphate and 5-amino-6-(D-ribitylamino)uracil: step 2/2.</text>
</comment>
<dbReference type="GO" id="GO:0009231">
    <property type="term" value="P:riboflavin biosynthetic process"/>
    <property type="evidence" value="ECO:0007669"/>
    <property type="project" value="UniProtKB-KW"/>
</dbReference>
<dbReference type="FunFam" id="2.40.30.20:FF:000004">
    <property type="entry name" value="Riboflavin synthase, alpha subunit"/>
    <property type="match status" value="1"/>
</dbReference>
<dbReference type="PANTHER" id="PTHR21098:SF12">
    <property type="entry name" value="RIBOFLAVIN SYNTHASE"/>
    <property type="match status" value="1"/>
</dbReference>
<accession>A0A5B8RGP6</accession>
<sequence>MYFQIATNQEITRYLVMKGSVTVDGTSLTVFGVGDDKFTISLIPHTLDETILGLKEIGDGVNIECDVIGKYIEKLLANRS</sequence>
<dbReference type="AlphaFoldDB" id="A0A5B8RGP6"/>
<dbReference type="EMBL" id="MN079685">
    <property type="protein sequence ID" value="QEA08050.1"/>
    <property type="molecule type" value="Genomic_DNA"/>
</dbReference>
<evidence type="ECO:0000259" key="9">
    <source>
        <dbReference type="PROSITE" id="PS51177"/>
    </source>
</evidence>
<dbReference type="InterPro" id="IPR023366">
    <property type="entry name" value="ATP_synth_asu-like_sf"/>
</dbReference>
<reference evidence="10" key="1">
    <citation type="submission" date="2019-06" db="EMBL/GenBank/DDBJ databases">
        <authorList>
            <person name="Murdoch R.W."/>
            <person name="Fathepure B."/>
        </authorList>
    </citation>
    <scope>NUCLEOTIDE SEQUENCE</scope>
</reference>
<dbReference type="Gene3D" id="2.40.30.20">
    <property type="match status" value="1"/>
</dbReference>
<dbReference type="InterPro" id="IPR017938">
    <property type="entry name" value="Riboflavin_synthase-like_b-brl"/>
</dbReference>
<keyword evidence="7 10" id="KW-0808">Transferase</keyword>
<evidence type="ECO:0000256" key="6">
    <source>
        <dbReference type="ARBA" id="ARBA00022619"/>
    </source>
</evidence>
<evidence type="ECO:0000313" key="10">
    <source>
        <dbReference type="EMBL" id="QEA08050.1"/>
    </source>
</evidence>
<dbReference type="SUPFAM" id="SSF63380">
    <property type="entry name" value="Riboflavin synthase domain-like"/>
    <property type="match status" value="1"/>
</dbReference>
<evidence type="ECO:0000256" key="4">
    <source>
        <dbReference type="ARBA" id="ARBA00012827"/>
    </source>
</evidence>
<dbReference type="InterPro" id="IPR026017">
    <property type="entry name" value="Lumazine-bd_dom"/>
</dbReference>
<gene>
    <name evidence="10" type="primary">ribE_2</name>
    <name evidence="10" type="ORF">KBTEX_04418</name>
</gene>
<comment type="function">
    <text evidence="2">Catalyzes the dismutation of two molecules of 6,7-dimethyl-8-ribityllumazine, resulting in the formation of riboflavin and 5-amino-6-(D-ribitylamino)uracil.</text>
</comment>
<proteinExistence type="predicted"/>
<dbReference type="Pfam" id="PF00677">
    <property type="entry name" value="Lum_binding"/>
    <property type="match status" value="1"/>
</dbReference>
<evidence type="ECO:0000256" key="3">
    <source>
        <dbReference type="ARBA" id="ARBA00004887"/>
    </source>
</evidence>
<name>A0A5B8RGP6_9ZZZZ</name>
<protein>
    <recommendedName>
        <fullName evidence="5">Riboflavin synthase</fullName>
        <ecNumber evidence="4">2.5.1.9</ecNumber>
    </recommendedName>
</protein>
<evidence type="ECO:0000256" key="1">
    <source>
        <dbReference type="ARBA" id="ARBA00000968"/>
    </source>
</evidence>
<evidence type="ECO:0000256" key="2">
    <source>
        <dbReference type="ARBA" id="ARBA00002803"/>
    </source>
</evidence>
<evidence type="ECO:0000256" key="8">
    <source>
        <dbReference type="ARBA" id="ARBA00022737"/>
    </source>
</evidence>
<organism evidence="10">
    <name type="scientific">uncultured organism</name>
    <dbReference type="NCBI Taxonomy" id="155900"/>
    <lineage>
        <taxon>unclassified sequences</taxon>
        <taxon>environmental samples</taxon>
    </lineage>
</organism>
<dbReference type="InterPro" id="IPR001783">
    <property type="entry name" value="Lumazine-bd"/>
</dbReference>
<dbReference type="GO" id="GO:0004746">
    <property type="term" value="F:riboflavin synthase activity"/>
    <property type="evidence" value="ECO:0007669"/>
    <property type="project" value="UniProtKB-EC"/>
</dbReference>
<evidence type="ECO:0000256" key="5">
    <source>
        <dbReference type="ARBA" id="ARBA00013950"/>
    </source>
</evidence>
<comment type="catalytic activity">
    <reaction evidence="1">
        <text>2 6,7-dimethyl-8-(1-D-ribityl)lumazine + H(+) = 5-amino-6-(D-ribitylamino)uracil + riboflavin</text>
        <dbReference type="Rhea" id="RHEA:20772"/>
        <dbReference type="ChEBI" id="CHEBI:15378"/>
        <dbReference type="ChEBI" id="CHEBI:15934"/>
        <dbReference type="ChEBI" id="CHEBI:57986"/>
        <dbReference type="ChEBI" id="CHEBI:58201"/>
        <dbReference type="EC" id="2.5.1.9"/>
    </reaction>
</comment>
<dbReference type="PROSITE" id="PS51177">
    <property type="entry name" value="LUMAZINE_BIND"/>
    <property type="match status" value="1"/>
</dbReference>